<dbReference type="EMBL" id="JADJZA010000006">
    <property type="protein sequence ID" value="MBK9296786.1"/>
    <property type="molecule type" value="Genomic_DNA"/>
</dbReference>
<comment type="caution">
    <text evidence="1">The sequence shown here is derived from an EMBL/GenBank/DDBJ whole genome shotgun (WGS) entry which is preliminary data.</text>
</comment>
<dbReference type="Gene3D" id="3.40.50.10810">
    <property type="entry name" value="Tandem AAA-ATPase domain"/>
    <property type="match status" value="1"/>
</dbReference>
<dbReference type="InterPro" id="IPR038718">
    <property type="entry name" value="SNF2-like_sf"/>
</dbReference>
<evidence type="ECO:0000313" key="2">
    <source>
        <dbReference type="Proteomes" id="UP000727993"/>
    </source>
</evidence>
<dbReference type="Proteomes" id="UP000727993">
    <property type="component" value="Unassembled WGS sequence"/>
</dbReference>
<accession>A0A936TCR3</accession>
<name>A0A936TCR3_9ACTN</name>
<protein>
    <submittedName>
        <fullName evidence="1">Uncharacterized protein</fullName>
    </submittedName>
</protein>
<dbReference type="AlphaFoldDB" id="A0A936TCR3"/>
<proteinExistence type="predicted"/>
<gene>
    <name evidence="1" type="ORF">IPN02_08075</name>
</gene>
<evidence type="ECO:0000313" key="1">
    <source>
        <dbReference type="EMBL" id="MBK9296786.1"/>
    </source>
</evidence>
<reference evidence="1 2" key="1">
    <citation type="submission" date="2020-10" db="EMBL/GenBank/DDBJ databases">
        <title>Connecting structure to function with the recovery of over 1000 high-quality activated sludge metagenome-assembled genomes encoding full-length rRNA genes using long-read sequencing.</title>
        <authorList>
            <person name="Singleton C.M."/>
            <person name="Petriglieri F."/>
            <person name="Kristensen J.M."/>
            <person name="Kirkegaard R.H."/>
            <person name="Michaelsen T.Y."/>
            <person name="Andersen M.H."/>
            <person name="Karst S.M."/>
            <person name="Dueholm M.S."/>
            <person name="Nielsen P.H."/>
            <person name="Albertsen M."/>
        </authorList>
    </citation>
    <scope>NUCLEOTIDE SEQUENCE [LARGE SCALE GENOMIC DNA]</scope>
    <source>
        <strain evidence="1">Lyne_18-Q3-R50-59_MAXAC.006</strain>
    </source>
</reference>
<sequence>MLADEPGTGKTIMTGMYLVEVAGAADTGTDNRRRACSPRQKWLEELEDFFGIQASRLTPAQPETPRISIRVDVWVRSIDLYTRNNDVRRKVAEK</sequence>
<organism evidence="1 2">
    <name type="scientific">Candidatus Neomicrothrix subdominans</name>
    <dbReference type="NCBI Taxonomy" id="2954438"/>
    <lineage>
        <taxon>Bacteria</taxon>
        <taxon>Bacillati</taxon>
        <taxon>Actinomycetota</taxon>
        <taxon>Acidimicrobiia</taxon>
        <taxon>Acidimicrobiales</taxon>
        <taxon>Microthrixaceae</taxon>
        <taxon>Candidatus Neomicrothrix</taxon>
    </lineage>
</organism>